<accession>A0ACB9T0P6</accession>
<protein>
    <submittedName>
        <fullName evidence="1">G patch and kow-containing</fullName>
    </submittedName>
</protein>
<reference evidence="1" key="1">
    <citation type="submission" date="2022-04" db="EMBL/GenBank/DDBJ databases">
        <title>Chromosome-scale genome assembly of Holotrichia oblita Faldermann.</title>
        <authorList>
            <person name="Rongchong L."/>
        </authorList>
    </citation>
    <scope>NUCLEOTIDE SEQUENCE</scope>
    <source>
        <strain evidence="1">81SQS9</strain>
    </source>
</reference>
<evidence type="ECO:0000313" key="2">
    <source>
        <dbReference type="Proteomes" id="UP001056778"/>
    </source>
</evidence>
<dbReference type="Proteomes" id="UP001056778">
    <property type="component" value="Chromosome 5"/>
</dbReference>
<keyword evidence="2" id="KW-1185">Reference proteome</keyword>
<organism evidence="1 2">
    <name type="scientific">Holotrichia oblita</name>
    <name type="common">Chafer beetle</name>
    <dbReference type="NCBI Taxonomy" id="644536"/>
    <lineage>
        <taxon>Eukaryota</taxon>
        <taxon>Metazoa</taxon>
        <taxon>Ecdysozoa</taxon>
        <taxon>Arthropoda</taxon>
        <taxon>Hexapoda</taxon>
        <taxon>Insecta</taxon>
        <taxon>Pterygota</taxon>
        <taxon>Neoptera</taxon>
        <taxon>Endopterygota</taxon>
        <taxon>Coleoptera</taxon>
        <taxon>Polyphaga</taxon>
        <taxon>Scarabaeiformia</taxon>
        <taxon>Scarabaeidae</taxon>
        <taxon>Melolonthinae</taxon>
        <taxon>Holotrichia</taxon>
    </lineage>
</organism>
<comment type="caution">
    <text evidence="1">The sequence shown here is derived from an EMBL/GenBank/DDBJ whole genome shotgun (WGS) entry which is preliminary data.</text>
</comment>
<name>A0ACB9T0P6_HOLOL</name>
<evidence type="ECO:0000313" key="1">
    <source>
        <dbReference type="EMBL" id="KAI4460376.1"/>
    </source>
</evidence>
<gene>
    <name evidence="1" type="ORF">MML48_5g00014526</name>
</gene>
<dbReference type="EMBL" id="CM043019">
    <property type="protein sequence ID" value="KAI4460376.1"/>
    <property type="molecule type" value="Genomic_DNA"/>
</dbReference>
<proteinExistence type="predicted"/>
<sequence length="438" mass="50130">MNTQKKISFSFSKSSKATSLLATKRKEEKSDVELIECLEGQSIKVKNPIEKVDTPLVIPLRDDSKDLLDRIRQSQQIKSNIEDKREADNRPDSELTLDELAARQLLREATQKTVVQVETKIHAVPLPTGSKINQANNESTLDDYNNIPINDFGMAMLRGMGWSESSGIGKNNQQAVATVEPELRPKGMGLGANKMINPKKDLVKVNQEQDGDLQLVRGGCAKIIAGSNKGKYCEVMSWDDESGRIIVKTTIEQNILSLNEFLVIPVSKEEYQKNGRILNNAKYEEYKDDNNTDQNVKSKLEKDKNEASSSKSTDRSSRKRRHSTGSSNDESSQRKQRVERRSPEQRPHSKYDSSSSNYDDRSREDKKSRDHHKRKKHKHKEGKRHKNKRRSRDREHTEKKKKKRRRSSSNSSREGSHNGNGYSSDEHIRKSKSKKKYR</sequence>